<reference evidence="6" key="1">
    <citation type="journal article" date="2019" name="Int. J. Syst. Evol. Microbiol.">
        <title>The Global Catalogue of Microorganisms (GCM) 10K type strain sequencing project: providing services to taxonomists for standard genome sequencing and annotation.</title>
        <authorList>
            <consortium name="The Broad Institute Genomics Platform"/>
            <consortium name="The Broad Institute Genome Sequencing Center for Infectious Disease"/>
            <person name="Wu L."/>
            <person name="Ma J."/>
        </authorList>
    </citation>
    <scope>NUCLEOTIDE SEQUENCE [LARGE SCALE GENOMIC DNA]</scope>
    <source>
        <strain evidence="6">JCM 17442</strain>
    </source>
</reference>
<evidence type="ECO:0000256" key="3">
    <source>
        <dbReference type="ARBA" id="ARBA00023163"/>
    </source>
</evidence>
<dbReference type="InterPro" id="IPR011711">
    <property type="entry name" value="GntR_C"/>
</dbReference>
<dbReference type="Pfam" id="PF00392">
    <property type="entry name" value="GntR"/>
    <property type="match status" value="1"/>
</dbReference>
<dbReference type="InterPro" id="IPR036390">
    <property type="entry name" value="WH_DNA-bd_sf"/>
</dbReference>
<gene>
    <name evidence="5" type="ORF">GCM10022256_14430</name>
</gene>
<dbReference type="InterPro" id="IPR008920">
    <property type="entry name" value="TF_FadR/GntR_C"/>
</dbReference>
<dbReference type="PANTHER" id="PTHR43537:SF24">
    <property type="entry name" value="GLUCONATE OPERON TRANSCRIPTIONAL REPRESSOR"/>
    <property type="match status" value="1"/>
</dbReference>
<dbReference type="InterPro" id="IPR000524">
    <property type="entry name" value="Tscrpt_reg_HTH_GntR"/>
</dbReference>
<keyword evidence="2" id="KW-0238">DNA-binding</keyword>
<evidence type="ECO:0000256" key="1">
    <source>
        <dbReference type="ARBA" id="ARBA00023015"/>
    </source>
</evidence>
<comment type="caution">
    <text evidence="5">The sequence shown here is derived from an EMBL/GenBank/DDBJ whole genome shotgun (WGS) entry which is preliminary data.</text>
</comment>
<evidence type="ECO:0000313" key="6">
    <source>
        <dbReference type="Proteomes" id="UP001501594"/>
    </source>
</evidence>
<dbReference type="SMART" id="SM00345">
    <property type="entry name" value="HTH_GNTR"/>
    <property type="match status" value="1"/>
</dbReference>
<name>A0ABP8E0U7_9MICO</name>
<evidence type="ECO:0000313" key="5">
    <source>
        <dbReference type="EMBL" id="GAA4265831.1"/>
    </source>
</evidence>
<dbReference type="PANTHER" id="PTHR43537">
    <property type="entry name" value="TRANSCRIPTIONAL REGULATOR, GNTR FAMILY"/>
    <property type="match status" value="1"/>
</dbReference>
<keyword evidence="6" id="KW-1185">Reference proteome</keyword>
<dbReference type="EMBL" id="BAABAU010000001">
    <property type="protein sequence ID" value="GAA4265831.1"/>
    <property type="molecule type" value="Genomic_DNA"/>
</dbReference>
<protein>
    <submittedName>
        <fullName evidence="5">GntR family transcriptional regulator</fullName>
    </submittedName>
</protein>
<dbReference type="PROSITE" id="PS50949">
    <property type="entry name" value="HTH_GNTR"/>
    <property type="match status" value="1"/>
</dbReference>
<dbReference type="Pfam" id="PF07729">
    <property type="entry name" value="FCD"/>
    <property type="match status" value="1"/>
</dbReference>
<dbReference type="SUPFAM" id="SSF48008">
    <property type="entry name" value="GntR ligand-binding domain-like"/>
    <property type="match status" value="1"/>
</dbReference>
<organism evidence="5 6">
    <name type="scientific">Frondihabitans peucedani</name>
    <dbReference type="NCBI Taxonomy" id="598626"/>
    <lineage>
        <taxon>Bacteria</taxon>
        <taxon>Bacillati</taxon>
        <taxon>Actinomycetota</taxon>
        <taxon>Actinomycetes</taxon>
        <taxon>Micrococcales</taxon>
        <taxon>Microbacteriaceae</taxon>
        <taxon>Frondihabitans</taxon>
    </lineage>
</organism>
<dbReference type="Proteomes" id="UP001501594">
    <property type="component" value="Unassembled WGS sequence"/>
</dbReference>
<dbReference type="Gene3D" id="1.10.10.10">
    <property type="entry name" value="Winged helix-like DNA-binding domain superfamily/Winged helix DNA-binding domain"/>
    <property type="match status" value="1"/>
</dbReference>
<dbReference type="SUPFAM" id="SSF46785">
    <property type="entry name" value="Winged helix' DNA-binding domain"/>
    <property type="match status" value="1"/>
</dbReference>
<dbReference type="Gene3D" id="1.20.120.530">
    <property type="entry name" value="GntR ligand-binding domain-like"/>
    <property type="match status" value="1"/>
</dbReference>
<sequence>MDVVEVARVPAAVAEALRSDVLGVRILPGDPVTEAAVAARFGVSRPTARVAIDQLVAAGLLRREPNRGARVPILSRNDIVDLYDNRALVEGAALAALARRGSVPDGAILHNRALADAPDDASFAADDIAFHRALVEAQSSLRLARMHQGLMGEIELCIGQVQANALWRPADIAAQHARVLDAVVASDPELAARLVREHILSSRDRLLEHVDARHDPSLLPSHPEAMQ</sequence>
<evidence type="ECO:0000259" key="4">
    <source>
        <dbReference type="PROSITE" id="PS50949"/>
    </source>
</evidence>
<keyword evidence="1" id="KW-0805">Transcription regulation</keyword>
<feature type="domain" description="HTH gntR-type" evidence="4">
    <location>
        <begin position="7"/>
        <end position="74"/>
    </location>
</feature>
<dbReference type="CDD" id="cd07377">
    <property type="entry name" value="WHTH_GntR"/>
    <property type="match status" value="1"/>
</dbReference>
<proteinExistence type="predicted"/>
<dbReference type="SMART" id="SM00895">
    <property type="entry name" value="FCD"/>
    <property type="match status" value="1"/>
</dbReference>
<dbReference type="RefSeq" id="WP_344794533.1">
    <property type="nucleotide sequence ID" value="NZ_BAABAU010000001.1"/>
</dbReference>
<keyword evidence="3" id="KW-0804">Transcription</keyword>
<dbReference type="InterPro" id="IPR036388">
    <property type="entry name" value="WH-like_DNA-bd_sf"/>
</dbReference>
<evidence type="ECO:0000256" key="2">
    <source>
        <dbReference type="ARBA" id="ARBA00023125"/>
    </source>
</evidence>
<accession>A0ABP8E0U7</accession>